<comment type="caution">
    <text evidence="3">The sequence shown here is derived from an EMBL/GenBank/DDBJ whole genome shotgun (WGS) entry which is preliminary data.</text>
</comment>
<feature type="region of interest" description="Disordered" evidence="1">
    <location>
        <begin position="455"/>
        <end position="503"/>
    </location>
</feature>
<proteinExistence type="predicted"/>
<feature type="compositionally biased region" description="Polar residues" evidence="1">
    <location>
        <begin position="486"/>
        <end position="496"/>
    </location>
</feature>
<evidence type="ECO:0000313" key="4">
    <source>
        <dbReference type="Proteomes" id="UP001519460"/>
    </source>
</evidence>
<keyword evidence="2" id="KW-1133">Transmembrane helix</keyword>
<reference evidence="3 4" key="1">
    <citation type="journal article" date="2023" name="Sci. Data">
        <title>Genome assembly of the Korean intertidal mud-creeper Batillaria attramentaria.</title>
        <authorList>
            <person name="Patra A.K."/>
            <person name="Ho P.T."/>
            <person name="Jun S."/>
            <person name="Lee S.J."/>
            <person name="Kim Y."/>
            <person name="Won Y.J."/>
        </authorList>
    </citation>
    <scope>NUCLEOTIDE SEQUENCE [LARGE SCALE GENOMIC DNA]</scope>
    <source>
        <strain evidence="3">Wonlab-2016</strain>
    </source>
</reference>
<feature type="compositionally biased region" description="Pro residues" evidence="1">
    <location>
        <begin position="331"/>
        <end position="357"/>
    </location>
</feature>
<organism evidence="3 4">
    <name type="scientific">Batillaria attramentaria</name>
    <dbReference type="NCBI Taxonomy" id="370345"/>
    <lineage>
        <taxon>Eukaryota</taxon>
        <taxon>Metazoa</taxon>
        <taxon>Spiralia</taxon>
        <taxon>Lophotrochozoa</taxon>
        <taxon>Mollusca</taxon>
        <taxon>Gastropoda</taxon>
        <taxon>Caenogastropoda</taxon>
        <taxon>Sorbeoconcha</taxon>
        <taxon>Cerithioidea</taxon>
        <taxon>Batillariidae</taxon>
        <taxon>Batillaria</taxon>
    </lineage>
</organism>
<feature type="region of interest" description="Disordered" evidence="1">
    <location>
        <begin position="288"/>
        <end position="431"/>
    </location>
</feature>
<evidence type="ECO:0000256" key="1">
    <source>
        <dbReference type="SAM" id="MobiDB-lite"/>
    </source>
</evidence>
<feature type="compositionally biased region" description="Basic residues" evidence="1">
    <location>
        <begin position="200"/>
        <end position="214"/>
    </location>
</feature>
<name>A0ABD0K240_9CAEN</name>
<dbReference type="AlphaFoldDB" id="A0ABD0K240"/>
<keyword evidence="4" id="KW-1185">Reference proteome</keyword>
<feature type="compositionally biased region" description="Low complexity" evidence="1">
    <location>
        <begin position="375"/>
        <end position="391"/>
    </location>
</feature>
<feature type="transmembrane region" description="Helical" evidence="2">
    <location>
        <begin position="73"/>
        <end position="92"/>
    </location>
</feature>
<accession>A0ABD0K240</accession>
<dbReference type="EMBL" id="JACVVK020000266">
    <property type="protein sequence ID" value="KAK7481137.1"/>
    <property type="molecule type" value="Genomic_DNA"/>
</dbReference>
<evidence type="ECO:0000313" key="3">
    <source>
        <dbReference type="EMBL" id="KAK7481137.1"/>
    </source>
</evidence>
<feature type="region of interest" description="Disordered" evidence="1">
    <location>
        <begin position="562"/>
        <end position="617"/>
    </location>
</feature>
<feature type="compositionally biased region" description="Polar residues" evidence="1">
    <location>
        <begin position="162"/>
        <end position="175"/>
    </location>
</feature>
<feature type="transmembrane region" description="Helical" evidence="2">
    <location>
        <begin position="40"/>
        <end position="61"/>
    </location>
</feature>
<feature type="compositionally biased region" description="Pro residues" evidence="1">
    <location>
        <begin position="409"/>
        <end position="421"/>
    </location>
</feature>
<evidence type="ECO:0000256" key="2">
    <source>
        <dbReference type="SAM" id="Phobius"/>
    </source>
</evidence>
<gene>
    <name evidence="3" type="ORF">BaRGS_00027570</name>
</gene>
<dbReference type="Proteomes" id="UP001519460">
    <property type="component" value="Unassembled WGS sequence"/>
</dbReference>
<keyword evidence="2" id="KW-0812">Transmembrane</keyword>
<protein>
    <submittedName>
        <fullName evidence="3">Uncharacterized protein</fullName>
    </submittedName>
</protein>
<keyword evidence="2" id="KW-0472">Membrane</keyword>
<sequence length="617" mass="66077">MFHTTHIHVPRNRRPSALRTFITSSSFGPADTKEPLRRGILLTAVAIVLLLIGSILTWLGFNDVFGGRMSMTGPLLIALSLLLLLLSFRQFLLARKRNSNSRSSMQLDAVAEGTVTAVVVNHDDGLHPSTIIVDRYNRITYDNSVTVHRHSVEDCAPPSYHEVTQLSSSSNTPSCATHDGQDELPPTYEESVSAGMFSSHGHHVSSAHPHHHDRGAHVSSHCAYSPRQDAAEAASSQVQGRFETDIANARRHIHASDGMYHCAHKSSPQQTRALPCLQLDTSFGAHMYHSSQNVGGGGHSVSTPSQHPRHSLTPPPLHMSAPSSPRQLSAPPSPHPFSAPSSPRPLGPHPSMTPPPQYMSLVPSPYQLSAPPSPHAFSAPPSPNPFSAMPHNFAVPSSPGLMQCRQSLTPPPQYTSAPPSPRQLSAPPSPHMFTGPPLPCSLPAHRHLVHPIPQLASASSSPYPHPNPHQLAAPPSHLQFSAAPTHPQSPSIQQPHSWAVSPKASSAQEGYTCFTYNFVTPLPVETSPTTHTLRTHAATVNFIPGGGNPPNSQNTRFVEVGQGQGQGQRHHQMPPVASHGTSYGAAPQYSSVPHGESGGATQARKVLGGRTDIQANI</sequence>
<feature type="region of interest" description="Disordered" evidence="1">
    <location>
        <begin position="160"/>
        <end position="239"/>
    </location>
</feature>